<feature type="transmembrane region" description="Helical" evidence="9">
    <location>
        <begin position="295"/>
        <end position="315"/>
    </location>
</feature>
<dbReference type="InterPro" id="IPR032805">
    <property type="entry name" value="Wax_synthase_dom"/>
</dbReference>
<dbReference type="KEGG" id="soe:110790843"/>
<feature type="transmembrane region" description="Helical" evidence="9">
    <location>
        <begin position="12"/>
        <end position="30"/>
    </location>
</feature>
<dbReference type="PIRSF" id="PIRSF037006">
    <property type="entry name" value="Wax_synthase"/>
    <property type="match status" value="1"/>
</dbReference>
<evidence type="ECO:0000259" key="10">
    <source>
        <dbReference type="Pfam" id="PF13813"/>
    </source>
</evidence>
<keyword evidence="3" id="KW-0808">Transferase</keyword>
<dbReference type="PANTHER" id="PTHR31595">
    <property type="entry name" value="LONG-CHAIN-ALCOHOL O-FATTY-ACYLTRANSFERASE 3-RELATED"/>
    <property type="match status" value="1"/>
</dbReference>
<keyword evidence="5 9" id="KW-1133">Transmembrane helix</keyword>
<keyword evidence="4 9" id="KW-0812">Transmembrane</keyword>
<protein>
    <submittedName>
        <fullName evidence="12">Acyl-CoA--sterol O-acyltransferase 1-like</fullName>
    </submittedName>
</protein>
<sequence>MLELAEDEVKNFFKVWAIVFASLSYCYYIGKLINPKGYTRLVAIIPIITLFLALPLNLTSFHLGGMTCFFIAWLANFKLLLFAFDKGPLCANSSISFAKFLALSCLPIKIQHPPHKKSLKSHPSIYNYIIKGILLCLIIKIYDYGDYIHPKIIWLIFFFHSYFTIELVFAFLATSTNILLGLELEPQFNEPLISTSLQDFWGKRWNIMVTRILRPTVYLPTLEYSTKVVGRTWATLPAVMSTFFVSAIMHELIFYYLGRNWPTFEVTWFFLLHGLCLCVEIVAKKLVGGKWRIPRWISGPATVLFVVGTGFWLFLPPLLKAGLDTRPFQEFAAVAKFVRSLKAALTF</sequence>
<evidence type="ECO:0000313" key="11">
    <source>
        <dbReference type="Proteomes" id="UP000813463"/>
    </source>
</evidence>
<feature type="transmembrane region" description="Helical" evidence="9">
    <location>
        <begin position="154"/>
        <end position="173"/>
    </location>
</feature>
<feature type="transmembrane region" description="Helical" evidence="9">
    <location>
        <begin position="233"/>
        <end position="257"/>
    </location>
</feature>
<evidence type="ECO:0000256" key="2">
    <source>
        <dbReference type="ARBA" id="ARBA00007282"/>
    </source>
</evidence>
<dbReference type="GO" id="GO:0016020">
    <property type="term" value="C:membrane"/>
    <property type="evidence" value="ECO:0007669"/>
    <property type="project" value="UniProtKB-SubCell"/>
</dbReference>
<evidence type="ECO:0000256" key="9">
    <source>
        <dbReference type="SAM" id="Phobius"/>
    </source>
</evidence>
<name>A0A9R0ILU7_SPIOL</name>
<evidence type="ECO:0000256" key="5">
    <source>
        <dbReference type="ARBA" id="ARBA00022989"/>
    </source>
</evidence>
<feature type="transmembrane region" description="Helical" evidence="9">
    <location>
        <begin position="37"/>
        <end position="56"/>
    </location>
</feature>
<keyword evidence="8" id="KW-0012">Acyltransferase</keyword>
<accession>A0A9R0ILU7</accession>
<feature type="transmembrane region" description="Helical" evidence="9">
    <location>
        <begin position="62"/>
        <end position="84"/>
    </location>
</feature>
<dbReference type="PANTHER" id="PTHR31595:SF77">
    <property type="entry name" value="ACYL-COA--STEROL O-ACYLTRANSFERASE 1-LIKE"/>
    <property type="match status" value="1"/>
</dbReference>
<proteinExistence type="inferred from homology"/>
<reference evidence="12" key="2">
    <citation type="submission" date="2025-08" db="UniProtKB">
        <authorList>
            <consortium name="RefSeq"/>
        </authorList>
    </citation>
    <scope>IDENTIFICATION</scope>
    <source>
        <tissue evidence="12">Leaf</tissue>
    </source>
</reference>
<dbReference type="Pfam" id="PF13813">
    <property type="entry name" value="MBOAT_2"/>
    <property type="match status" value="1"/>
</dbReference>
<dbReference type="RefSeq" id="XP_021851298.1">
    <property type="nucleotide sequence ID" value="XM_021995606.2"/>
</dbReference>
<evidence type="ECO:0000256" key="8">
    <source>
        <dbReference type="ARBA" id="ARBA00023315"/>
    </source>
</evidence>
<evidence type="ECO:0000313" key="12">
    <source>
        <dbReference type="RefSeq" id="XP_021851298.1"/>
    </source>
</evidence>
<feature type="transmembrane region" description="Helical" evidence="9">
    <location>
        <begin position="125"/>
        <end position="142"/>
    </location>
</feature>
<evidence type="ECO:0000256" key="1">
    <source>
        <dbReference type="ARBA" id="ARBA00004141"/>
    </source>
</evidence>
<evidence type="ECO:0000256" key="6">
    <source>
        <dbReference type="ARBA" id="ARBA00023098"/>
    </source>
</evidence>
<evidence type="ECO:0000256" key="7">
    <source>
        <dbReference type="ARBA" id="ARBA00023136"/>
    </source>
</evidence>
<comment type="similarity">
    <text evidence="2">Belongs to the wax synthase family.</text>
</comment>
<keyword evidence="6" id="KW-0443">Lipid metabolism</keyword>
<keyword evidence="7 9" id="KW-0472">Membrane</keyword>
<dbReference type="GO" id="GO:0008374">
    <property type="term" value="F:O-acyltransferase activity"/>
    <property type="evidence" value="ECO:0007669"/>
    <property type="project" value="InterPro"/>
</dbReference>
<reference evidence="11" key="1">
    <citation type="journal article" date="2021" name="Nat. Commun.">
        <title>Genomic analyses provide insights into spinach domestication and the genetic basis of agronomic traits.</title>
        <authorList>
            <person name="Cai X."/>
            <person name="Sun X."/>
            <person name="Xu C."/>
            <person name="Sun H."/>
            <person name="Wang X."/>
            <person name="Ge C."/>
            <person name="Zhang Z."/>
            <person name="Wang Q."/>
            <person name="Fei Z."/>
            <person name="Jiao C."/>
            <person name="Wang Q."/>
        </authorList>
    </citation>
    <scope>NUCLEOTIDE SEQUENCE [LARGE SCALE GENOMIC DNA]</scope>
    <source>
        <strain evidence="11">cv. Varoflay</strain>
    </source>
</reference>
<evidence type="ECO:0000256" key="3">
    <source>
        <dbReference type="ARBA" id="ARBA00022679"/>
    </source>
</evidence>
<dbReference type="AlphaFoldDB" id="A0A9R0ILU7"/>
<gene>
    <name evidence="12" type="primary">LOC110790843</name>
</gene>
<comment type="subcellular location">
    <subcellularLocation>
        <location evidence="1">Membrane</location>
        <topology evidence="1">Multi-pass membrane protein</topology>
    </subcellularLocation>
</comment>
<keyword evidence="11" id="KW-1185">Reference proteome</keyword>
<dbReference type="InterPro" id="IPR044851">
    <property type="entry name" value="Wax_synthase"/>
</dbReference>
<evidence type="ECO:0000256" key="4">
    <source>
        <dbReference type="ARBA" id="ARBA00022692"/>
    </source>
</evidence>
<dbReference type="Proteomes" id="UP000813463">
    <property type="component" value="Chromosome 5"/>
</dbReference>
<feature type="transmembrane region" description="Helical" evidence="9">
    <location>
        <begin position="263"/>
        <end position="283"/>
    </location>
</feature>
<dbReference type="GO" id="GO:0006629">
    <property type="term" value="P:lipid metabolic process"/>
    <property type="evidence" value="ECO:0007669"/>
    <property type="project" value="UniProtKB-KW"/>
</dbReference>
<feature type="domain" description="Wax synthase" evidence="10">
    <location>
        <begin position="185"/>
        <end position="271"/>
    </location>
</feature>
<dbReference type="OrthoDB" id="1077582at2759"/>
<organism evidence="11 12">
    <name type="scientific">Spinacia oleracea</name>
    <name type="common">Spinach</name>
    <dbReference type="NCBI Taxonomy" id="3562"/>
    <lineage>
        <taxon>Eukaryota</taxon>
        <taxon>Viridiplantae</taxon>
        <taxon>Streptophyta</taxon>
        <taxon>Embryophyta</taxon>
        <taxon>Tracheophyta</taxon>
        <taxon>Spermatophyta</taxon>
        <taxon>Magnoliopsida</taxon>
        <taxon>eudicotyledons</taxon>
        <taxon>Gunneridae</taxon>
        <taxon>Pentapetalae</taxon>
        <taxon>Caryophyllales</taxon>
        <taxon>Chenopodiaceae</taxon>
        <taxon>Chenopodioideae</taxon>
        <taxon>Anserineae</taxon>
        <taxon>Spinacia</taxon>
    </lineage>
</organism>
<dbReference type="GeneID" id="110790843"/>
<dbReference type="InterPro" id="IPR017088">
    <property type="entry name" value="Wax_synthase_Magnoliopsida"/>
</dbReference>